<dbReference type="PROSITE" id="PS50043">
    <property type="entry name" value="HTH_LUXR_2"/>
    <property type="match status" value="1"/>
</dbReference>
<dbReference type="SUPFAM" id="SSF52540">
    <property type="entry name" value="P-loop containing nucleoside triphosphate hydrolases"/>
    <property type="match status" value="1"/>
</dbReference>
<dbReference type="Pfam" id="PF13401">
    <property type="entry name" value="AAA_22"/>
    <property type="match status" value="1"/>
</dbReference>
<dbReference type="InterPro" id="IPR036388">
    <property type="entry name" value="WH-like_DNA-bd_sf"/>
</dbReference>
<dbReference type="Proteomes" id="UP000002208">
    <property type="component" value="Plasmid 1"/>
</dbReference>
<accession>C1D1Y4</accession>
<feature type="domain" description="HTH luxR-type" evidence="1">
    <location>
        <begin position="700"/>
        <end position="765"/>
    </location>
</feature>
<dbReference type="RefSeq" id="WP_041227666.1">
    <property type="nucleotide sequence ID" value="NC_012527.1"/>
</dbReference>
<dbReference type="PRINTS" id="PR00038">
    <property type="entry name" value="HTHLUXR"/>
</dbReference>
<name>C1D1Y4_DEIDV</name>
<dbReference type="GO" id="GO:0006355">
    <property type="term" value="P:regulation of DNA-templated transcription"/>
    <property type="evidence" value="ECO:0007669"/>
    <property type="project" value="InterPro"/>
</dbReference>
<dbReference type="EMBL" id="CP001115">
    <property type="protein sequence ID" value="ACO47423.2"/>
    <property type="molecule type" value="Genomic_DNA"/>
</dbReference>
<dbReference type="InterPro" id="IPR000792">
    <property type="entry name" value="Tscrpt_reg_LuxR_C"/>
</dbReference>
<dbReference type="Pfam" id="PF00196">
    <property type="entry name" value="GerE"/>
    <property type="match status" value="1"/>
</dbReference>
<dbReference type="Gene3D" id="1.10.10.10">
    <property type="entry name" value="Winged helix-like DNA-binding domain superfamily/Winged helix DNA-binding domain"/>
    <property type="match status" value="1"/>
</dbReference>
<dbReference type="HOGENOM" id="CLU_004665_5_2_0"/>
<dbReference type="SMART" id="SM00421">
    <property type="entry name" value="HTH_LUXR"/>
    <property type="match status" value="1"/>
</dbReference>
<dbReference type="SUPFAM" id="SSF48452">
    <property type="entry name" value="TPR-like"/>
    <property type="match status" value="1"/>
</dbReference>
<keyword evidence="3" id="KW-1185">Reference proteome</keyword>
<geneLocation type="plasmid" evidence="3">
    <name>pDeide1</name>
</geneLocation>
<dbReference type="GO" id="GO:0016887">
    <property type="term" value="F:ATP hydrolysis activity"/>
    <property type="evidence" value="ECO:0007669"/>
    <property type="project" value="InterPro"/>
</dbReference>
<evidence type="ECO:0000313" key="3">
    <source>
        <dbReference type="Proteomes" id="UP000002208"/>
    </source>
</evidence>
<dbReference type="KEGG" id="ddr:Deide_1p00270"/>
<sequence>MSDLPGPVRGLAGRALTRLVGRARELELALDLLRGGQVRLLTLRGPGGIGKTRLAQELVWTLVPEYELGAAFVELANVHDAAQVMPAIALTLGVRPGPAGAATAINDYVDGRTLLVVLDNAEHLLGCGPELSRLLQHSAGLTMIVTSRRALHVTGEYELPVGPLPWEDGTGSQNEAMTLFLERAQAVDPQWRPDAHTHLLVRRICKLLEGVPLSLELAAARLRALSLPEVLNWLGHPLEALADGARDQPERLRSLRGTLEWSFLLLEEEDRELFLACGMFFGSFTLEALQAVTMCTDVRGRLASLVEQSLVYRMNHAPDRYAMLQPLRELAAEKLGRGATWEIWRERQAAYFTEQAVSIDQAHESSGWFLTAPFLAQVQLEHANFTAALAWWVDKQETYQALRLAAALSRFWYSHGSSAEGCFWLQRVVAMPRADLEPHLLIRALDWLGNLTCEEADYIQAQQHYLSAIDLQNHLDDQSFMPVLTNDLGFALIGMECFAEAETLFLDLAQSQRETNPLLAGVATHALARIMLATDRPGEGLVFAGQAIALHRASGNWRGLTHAHGWKGAAHRALGEQQEAWKEAVETLELGGRLQLGTPHMAHLRLVAEWLAEDHHGELAVKFMAASVALRDHHNNAWSVREQQSLESFRQTWRSSLGDSAFERAWEGGAAASPDELLQMLRMVATNTTVPAYLDAAHNVDQSAALLTPRELEVLAYLRSGAPDKRIAQSLQISAGTVSKHVASMLGKLGLHNRVELAHWAHEHQVNPTHRSPATES</sequence>
<dbReference type="Gene3D" id="1.25.40.10">
    <property type="entry name" value="Tetratricopeptide repeat domain"/>
    <property type="match status" value="1"/>
</dbReference>
<dbReference type="InterPro" id="IPR027417">
    <property type="entry name" value="P-loop_NTPase"/>
</dbReference>
<dbReference type="InterPro" id="IPR016032">
    <property type="entry name" value="Sig_transdc_resp-reg_C-effctor"/>
</dbReference>
<dbReference type="GO" id="GO:0003677">
    <property type="term" value="F:DNA binding"/>
    <property type="evidence" value="ECO:0007669"/>
    <property type="project" value="InterPro"/>
</dbReference>
<reference evidence="2 3" key="1">
    <citation type="journal article" date="2009" name="PLoS Genet.">
        <title>Alliance of proteomics and genomics to unravel the specificities of Sahara bacterium Deinococcus deserti.</title>
        <authorList>
            <person name="de Groot A."/>
            <person name="Dulermo R."/>
            <person name="Ortet P."/>
            <person name="Blanchard L."/>
            <person name="Guerin P."/>
            <person name="Fernandez B."/>
            <person name="Vacherie B."/>
            <person name="Dossat C."/>
            <person name="Jolivet E."/>
            <person name="Siguier P."/>
            <person name="Chandler M."/>
            <person name="Barakat M."/>
            <person name="Dedieu A."/>
            <person name="Barbe V."/>
            <person name="Heulin T."/>
            <person name="Sommer S."/>
            <person name="Achouak W."/>
            <person name="Armengaud J."/>
        </authorList>
    </citation>
    <scope>NUCLEOTIDE SEQUENCE [LARGE SCALE GENOMIC DNA]</scope>
    <source>
        <strain evidence="3">DSM 17065 / CIP 109153 / LMG 22923 / VCD115</strain>
        <plasmid evidence="3">pDeide1</plasmid>
    </source>
</reference>
<organism evidence="2 3">
    <name type="scientific">Deinococcus deserti (strain DSM 17065 / CIP 109153 / LMG 22923 / VCD115)</name>
    <dbReference type="NCBI Taxonomy" id="546414"/>
    <lineage>
        <taxon>Bacteria</taxon>
        <taxon>Thermotogati</taxon>
        <taxon>Deinococcota</taxon>
        <taxon>Deinococci</taxon>
        <taxon>Deinococcales</taxon>
        <taxon>Deinococcaceae</taxon>
        <taxon>Deinococcus</taxon>
    </lineage>
</organism>
<gene>
    <name evidence="2" type="ordered locus">Deide_1p00270</name>
</gene>
<dbReference type="PANTHER" id="PTHR47691">
    <property type="entry name" value="REGULATOR-RELATED"/>
    <property type="match status" value="1"/>
</dbReference>
<dbReference type="PANTHER" id="PTHR47691:SF3">
    <property type="entry name" value="HTH-TYPE TRANSCRIPTIONAL REGULATOR RV0890C-RELATED"/>
    <property type="match status" value="1"/>
</dbReference>
<evidence type="ECO:0000259" key="1">
    <source>
        <dbReference type="PROSITE" id="PS50043"/>
    </source>
</evidence>
<dbReference type="InterPro" id="IPR049945">
    <property type="entry name" value="AAA_22"/>
</dbReference>
<dbReference type="PRINTS" id="PR00364">
    <property type="entry name" value="DISEASERSIST"/>
</dbReference>
<proteinExistence type="predicted"/>
<dbReference type="InterPro" id="IPR011990">
    <property type="entry name" value="TPR-like_helical_dom_sf"/>
</dbReference>
<keyword evidence="2" id="KW-0614">Plasmid</keyword>
<evidence type="ECO:0000313" key="2">
    <source>
        <dbReference type="EMBL" id="ACO47423.2"/>
    </source>
</evidence>
<dbReference type="AlphaFoldDB" id="C1D1Y4"/>
<dbReference type="CDD" id="cd06170">
    <property type="entry name" value="LuxR_C_like"/>
    <property type="match status" value="1"/>
</dbReference>
<dbReference type="Gene3D" id="3.40.50.300">
    <property type="entry name" value="P-loop containing nucleotide triphosphate hydrolases"/>
    <property type="match status" value="1"/>
</dbReference>
<protein>
    <submittedName>
        <fullName evidence="2">Putative transcriptional regulator, LuxR family</fullName>
    </submittedName>
</protein>
<dbReference type="SUPFAM" id="SSF46894">
    <property type="entry name" value="C-terminal effector domain of the bipartite response regulators"/>
    <property type="match status" value="1"/>
</dbReference>